<evidence type="ECO:0000313" key="13">
    <source>
        <dbReference type="Proteomes" id="UP000249203"/>
    </source>
</evidence>
<sequence length="247" mass="28293">MRMAVDWRAIRWDFWLGLLSLVLLITALVIAGRWVHATLMDEQQVPLDAIVLQGDLHYTSVDEVREALIAEEVGSFFAADVATLKARVEALPWIYSAAVRKEWPGRLRIYVVEQTPMAIWNDSALLNTQGQVFDGRVEQVEGQLPHLRGPVNDVDEVIHQYERVKELLTLNGYGVAELSMTERFSVDVQLDNGITLRLGREARLQRIQRFIDLHSRLRNADEREIEYVDLRYDTGVAVGWRDKQAGE</sequence>
<dbReference type="GO" id="GO:0032153">
    <property type="term" value="C:cell division site"/>
    <property type="evidence" value="ECO:0007669"/>
    <property type="project" value="UniProtKB-UniRule"/>
</dbReference>
<evidence type="ECO:0000256" key="1">
    <source>
        <dbReference type="ARBA" id="ARBA00004370"/>
    </source>
</evidence>
<dbReference type="PANTHER" id="PTHR35851:SF1">
    <property type="entry name" value="CELL DIVISION PROTEIN FTSQ"/>
    <property type="match status" value="1"/>
</dbReference>
<dbReference type="Pfam" id="PF03799">
    <property type="entry name" value="FtsQ_DivIB_C"/>
    <property type="match status" value="1"/>
</dbReference>
<keyword evidence="8 9" id="KW-0131">Cell cycle</keyword>
<name>A0A327WNY2_9GAMM</name>
<evidence type="ECO:0000256" key="3">
    <source>
        <dbReference type="ARBA" id="ARBA00022519"/>
    </source>
</evidence>
<dbReference type="InterPro" id="IPR026579">
    <property type="entry name" value="FtsQ"/>
</dbReference>
<reference evidence="11 13" key="2">
    <citation type="submission" date="2018-06" db="EMBL/GenBank/DDBJ databases">
        <title>Genomic Encyclopedia of Type Strains, Phase III (KMG-III): the genomes of soil and plant-associated and newly described type strains.</title>
        <authorList>
            <person name="Whitman W."/>
        </authorList>
    </citation>
    <scope>NUCLEOTIDE SEQUENCE [LARGE SCALE GENOMIC DNA]</scope>
    <source>
        <strain evidence="11 13">CGMCC 1.15366</strain>
    </source>
</reference>
<comment type="function">
    <text evidence="9">Essential cell division protein. May link together the upstream cell division proteins, which are predominantly cytoplasmic, with the downstream cell division proteins, which are predominantly periplasmic. May control correct divisome assembly.</text>
</comment>
<dbReference type="InterPro" id="IPR045335">
    <property type="entry name" value="FtsQ_C_sf"/>
</dbReference>
<evidence type="ECO:0000256" key="2">
    <source>
        <dbReference type="ARBA" id="ARBA00022475"/>
    </source>
</evidence>
<dbReference type="InterPro" id="IPR013685">
    <property type="entry name" value="POTRA_FtsQ_type"/>
</dbReference>
<evidence type="ECO:0000313" key="11">
    <source>
        <dbReference type="EMBL" id="RAJ93924.1"/>
    </source>
</evidence>
<proteinExistence type="inferred from homology"/>
<evidence type="ECO:0000313" key="12">
    <source>
        <dbReference type="EMBL" id="RUO27565.1"/>
    </source>
</evidence>
<comment type="similarity">
    <text evidence="9">Belongs to the FtsQ/DivIB family. FtsQ subfamily.</text>
</comment>
<evidence type="ECO:0000256" key="8">
    <source>
        <dbReference type="ARBA" id="ARBA00023306"/>
    </source>
</evidence>
<dbReference type="Proteomes" id="UP000249203">
    <property type="component" value="Unassembled WGS sequence"/>
</dbReference>
<dbReference type="Proteomes" id="UP000287865">
    <property type="component" value="Unassembled WGS sequence"/>
</dbReference>
<evidence type="ECO:0000256" key="4">
    <source>
        <dbReference type="ARBA" id="ARBA00022618"/>
    </source>
</evidence>
<protein>
    <recommendedName>
        <fullName evidence="9">Cell division protein FtsQ</fullName>
    </recommendedName>
</protein>
<comment type="caution">
    <text evidence="11">The sequence shown here is derived from an EMBL/GenBank/DDBJ whole genome shotgun (WGS) entry which is preliminary data.</text>
</comment>
<dbReference type="InterPro" id="IPR034746">
    <property type="entry name" value="POTRA"/>
</dbReference>
<keyword evidence="2 9" id="KW-1003">Cell membrane</keyword>
<dbReference type="EMBL" id="QLMD01000015">
    <property type="protein sequence ID" value="RAJ93924.1"/>
    <property type="molecule type" value="Genomic_DNA"/>
</dbReference>
<evidence type="ECO:0000256" key="5">
    <source>
        <dbReference type="ARBA" id="ARBA00022692"/>
    </source>
</evidence>
<organism evidence="11 13">
    <name type="scientific">Aliidiomarina maris</name>
    <dbReference type="NCBI Taxonomy" id="531312"/>
    <lineage>
        <taxon>Bacteria</taxon>
        <taxon>Pseudomonadati</taxon>
        <taxon>Pseudomonadota</taxon>
        <taxon>Gammaproteobacteria</taxon>
        <taxon>Alteromonadales</taxon>
        <taxon>Idiomarinaceae</taxon>
        <taxon>Aliidiomarina</taxon>
    </lineage>
</organism>
<dbReference type="Pfam" id="PF08478">
    <property type="entry name" value="POTRA_1"/>
    <property type="match status" value="1"/>
</dbReference>
<evidence type="ECO:0000313" key="14">
    <source>
        <dbReference type="Proteomes" id="UP000287865"/>
    </source>
</evidence>
<reference evidence="12 14" key="1">
    <citation type="journal article" date="2018" name="Front. Microbiol.">
        <title>Genome-Based Analysis Reveals the Taxonomy and Diversity of the Family Idiomarinaceae.</title>
        <authorList>
            <person name="Liu Y."/>
            <person name="Lai Q."/>
            <person name="Shao Z."/>
        </authorList>
    </citation>
    <scope>NUCLEOTIDE SEQUENCE [LARGE SCALE GENOMIC DNA]</scope>
    <source>
        <strain evidence="12 14">CF12-14</strain>
    </source>
</reference>
<evidence type="ECO:0000256" key="6">
    <source>
        <dbReference type="ARBA" id="ARBA00022989"/>
    </source>
</evidence>
<dbReference type="PROSITE" id="PS51779">
    <property type="entry name" value="POTRA"/>
    <property type="match status" value="1"/>
</dbReference>
<evidence type="ECO:0000256" key="9">
    <source>
        <dbReference type="HAMAP-Rule" id="MF_00911"/>
    </source>
</evidence>
<accession>A0A327WNY2</accession>
<dbReference type="EMBL" id="PIPK01000002">
    <property type="protein sequence ID" value="RUO27565.1"/>
    <property type="molecule type" value="Genomic_DNA"/>
</dbReference>
<evidence type="ECO:0000256" key="7">
    <source>
        <dbReference type="ARBA" id="ARBA00023136"/>
    </source>
</evidence>
<keyword evidence="5 9" id="KW-0812">Transmembrane</keyword>
<keyword evidence="4 9" id="KW-0132">Cell division</keyword>
<dbReference type="GO" id="GO:0005886">
    <property type="term" value="C:plasma membrane"/>
    <property type="evidence" value="ECO:0007669"/>
    <property type="project" value="UniProtKB-SubCell"/>
</dbReference>
<keyword evidence="14" id="KW-1185">Reference proteome</keyword>
<dbReference type="InterPro" id="IPR005548">
    <property type="entry name" value="Cell_div_FtsQ/DivIB_C"/>
</dbReference>
<keyword evidence="3 9" id="KW-0997">Cell inner membrane</keyword>
<comment type="subunit">
    <text evidence="9">Part of a complex composed of FtsB, FtsL and FtsQ.</text>
</comment>
<dbReference type="AlphaFoldDB" id="A0A327WNY2"/>
<gene>
    <name evidence="9" type="primary">ftsQ</name>
    <name evidence="11" type="ORF">B0I24_11527</name>
    <name evidence="12" type="ORF">CWE07_02765</name>
</gene>
<evidence type="ECO:0000259" key="10">
    <source>
        <dbReference type="PROSITE" id="PS51779"/>
    </source>
</evidence>
<dbReference type="HAMAP" id="MF_00911">
    <property type="entry name" value="FtsQ_subfam"/>
    <property type="match status" value="1"/>
</dbReference>
<dbReference type="GO" id="GO:0043093">
    <property type="term" value="P:FtsZ-dependent cytokinesis"/>
    <property type="evidence" value="ECO:0007669"/>
    <property type="project" value="UniProtKB-UniRule"/>
</dbReference>
<dbReference type="PANTHER" id="PTHR35851">
    <property type="entry name" value="CELL DIVISION PROTEIN FTSQ"/>
    <property type="match status" value="1"/>
</dbReference>
<dbReference type="GO" id="GO:0090529">
    <property type="term" value="P:cell septum assembly"/>
    <property type="evidence" value="ECO:0007669"/>
    <property type="project" value="InterPro"/>
</dbReference>
<keyword evidence="6 9" id="KW-1133">Transmembrane helix</keyword>
<dbReference type="Gene3D" id="3.10.20.310">
    <property type="entry name" value="membrane protein fhac"/>
    <property type="match status" value="1"/>
</dbReference>
<dbReference type="OrthoDB" id="9790370at2"/>
<dbReference type="Gene3D" id="3.40.50.11690">
    <property type="entry name" value="Cell division protein FtsQ/DivIB"/>
    <property type="match status" value="1"/>
</dbReference>
<comment type="subcellular location">
    <subcellularLocation>
        <location evidence="9">Cell inner membrane</location>
        <topology evidence="9">Single-pass type II membrane protein</topology>
    </subcellularLocation>
    <subcellularLocation>
        <location evidence="1">Membrane</location>
    </subcellularLocation>
    <text evidence="9">Localizes to the division septum.</text>
</comment>
<keyword evidence="7 9" id="KW-0472">Membrane</keyword>
<feature type="domain" description="POTRA" evidence="10">
    <location>
        <begin position="45"/>
        <end position="114"/>
    </location>
</feature>